<evidence type="ECO:0000313" key="2">
    <source>
        <dbReference type="Proteomes" id="UP000593875"/>
    </source>
</evidence>
<proteinExistence type="predicted"/>
<reference evidence="1 2" key="1">
    <citation type="submission" date="2020-10" db="EMBL/GenBank/DDBJ databases">
        <title>Genome sequencing of Massilia sp. LPB0304.</title>
        <authorList>
            <person name="Kim J."/>
        </authorList>
    </citation>
    <scope>NUCLEOTIDE SEQUENCE [LARGE SCALE GENOMIC DNA]</scope>
    <source>
        <strain evidence="1 2">LPB0304</strain>
    </source>
</reference>
<accession>A0A7L9U8V6</accession>
<sequence length="149" mass="17151">MTHIEVSTIGFTKKSAETFFSLLRNANVRTVLDVRLNNTSQLAGFAKKADLRFLLSELLGVQYIELGELAPEKEMLQRYQLKEMTWDDYASAYLELLARRRVESNLDVSLFDGGCLLCSEDKPHQCHRRLAVEYLNSRWNGKLKISHLV</sequence>
<dbReference type="InterPro" id="IPR007438">
    <property type="entry name" value="DUF488"/>
</dbReference>
<dbReference type="AlphaFoldDB" id="A0A7L9U8V6"/>
<dbReference type="RefSeq" id="WP_193687525.1">
    <property type="nucleotide sequence ID" value="NZ_CP062941.1"/>
</dbReference>
<dbReference type="EMBL" id="CP062941">
    <property type="protein sequence ID" value="QOL50536.1"/>
    <property type="molecule type" value="Genomic_DNA"/>
</dbReference>
<name>A0A7L9U8V6_9BURK</name>
<dbReference type="KEGG" id="mlir:LPB04_04275"/>
<gene>
    <name evidence="1" type="ORF">LPB04_04275</name>
</gene>
<organism evidence="1 2">
    <name type="scientific">Massilia litorea</name>
    <dbReference type="NCBI Taxonomy" id="2769491"/>
    <lineage>
        <taxon>Bacteria</taxon>
        <taxon>Pseudomonadati</taxon>
        <taxon>Pseudomonadota</taxon>
        <taxon>Betaproteobacteria</taxon>
        <taxon>Burkholderiales</taxon>
        <taxon>Oxalobacteraceae</taxon>
        <taxon>Telluria group</taxon>
        <taxon>Massilia</taxon>
    </lineage>
</organism>
<dbReference type="PANTHER" id="PTHR39337">
    <property type="entry name" value="BLR5642 PROTEIN"/>
    <property type="match status" value="1"/>
</dbReference>
<protein>
    <submittedName>
        <fullName evidence="1">DUF488 domain-containing protein</fullName>
    </submittedName>
</protein>
<dbReference type="Proteomes" id="UP000593875">
    <property type="component" value="Chromosome"/>
</dbReference>
<dbReference type="Pfam" id="PF04343">
    <property type="entry name" value="DUF488"/>
    <property type="match status" value="1"/>
</dbReference>
<evidence type="ECO:0000313" key="1">
    <source>
        <dbReference type="EMBL" id="QOL50536.1"/>
    </source>
</evidence>
<keyword evidence="2" id="KW-1185">Reference proteome</keyword>
<dbReference type="PANTHER" id="PTHR39337:SF1">
    <property type="entry name" value="BLR5642 PROTEIN"/>
    <property type="match status" value="1"/>
</dbReference>